<dbReference type="InterPro" id="IPR000157">
    <property type="entry name" value="TIR_dom"/>
</dbReference>
<dbReference type="Proteomes" id="UP001634007">
    <property type="component" value="Unassembled WGS sequence"/>
</dbReference>
<evidence type="ECO:0000259" key="1">
    <source>
        <dbReference type="PROSITE" id="PS50104"/>
    </source>
</evidence>
<dbReference type="Gene3D" id="3.40.50.300">
    <property type="entry name" value="P-loop containing nucleotide triphosphate hydrolases"/>
    <property type="match status" value="1"/>
</dbReference>
<dbReference type="SUPFAM" id="SSF52200">
    <property type="entry name" value="Toll/Interleukin receptor TIR domain"/>
    <property type="match status" value="1"/>
</dbReference>
<organism evidence="2 3">
    <name type="scientific">Eucalyptus globulus</name>
    <name type="common">Tasmanian blue gum</name>
    <dbReference type="NCBI Taxonomy" id="34317"/>
    <lineage>
        <taxon>Eukaryota</taxon>
        <taxon>Viridiplantae</taxon>
        <taxon>Streptophyta</taxon>
        <taxon>Embryophyta</taxon>
        <taxon>Tracheophyta</taxon>
        <taxon>Spermatophyta</taxon>
        <taxon>Magnoliopsida</taxon>
        <taxon>eudicotyledons</taxon>
        <taxon>Gunneridae</taxon>
        <taxon>Pentapetalae</taxon>
        <taxon>rosids</taxon>
        <taxon>malvids</taxon>
        <taxon>Myrtales</taxon>
        <taxon>Myrtaceae</taxon>
        <taxon>Myrtoideae</taxon>
        <taxon>Eucalypteae</taxon>
        <taxon>Eucalyptus</taxon>
    </lineage>
</organism>
<dbReference type="PROSITE" id="PS50104">
    <property type="entry name" value="TIR"/>
    <property type="match status" value="1"/>
</dbReference>
<dbReference type="InterPro" id="IPR027417">
    <property type="entry name" value="P-loop_NTPase"/>
</dbReference>
<dbReference type="InterPro" id="IPR044974">
    <property type="entry name" value="Disease_R_plants"/>
</dbReference>
<dbReference type="Pfam" id="PF01582">
    <property type="entry name" value="TIR"/>
    <property type="match status" value="1"/>
</dbReference>
<comment type="caution">
    <text evidence="2">The sequence shown here is derived from an EMBL/GenBank/DDBJ whole genome shotgun (WGS) entry which is preliminary data.</text>
</comment>
<dbReference type="InterPro" id="IPR035897">
    <property type="entry name" value="Toll_tir_struct_dom_sf"/>
</dbReference>
<dbReference type="EMBL" id="JBJKBG010000003">
    <property type="protein sequence ID" value="KAL3746470.1"/>
    <property type="molecule type" value="Genomic_DNA"/>
</dbReference>
<feature type="non-terminal residue" evidence="2">
    <location>
        <position position="261"/>
    </location>
</feature>
<accession>A0ABD3L3I1</accession>
<dbReference type="PANTHER" id="PTHR11017:SF570">
    <property type="entry name" value="DISEASE RESISTANCE PROTEIN (TIR-NBS CLASS)-RELATED"/>
    <property type="match status" value="1"/>
</dbReference>
<dbReference type="PANTHER" id="PTHR11017">
    <property type="entry name" value="LEUCINE-RICH REPEAT-CONTAINING PROTEIN"/>
    <property type="match status" value="1"/>
</dbReference>
<evidence type="ECO:0000313" key="3">
    <source>
        <dbReference type="Proteomes" id="UP001634007"/>
    </source>
</evidence>
<dbReference type="Pfam" id="PF00931">
    <property type="entry name" value="NB-ARC"/>
    <property type="match status" value="1"/>
</dbReference>
<gene>
    <name evidence="2" type="ORF">ACJRO7_015433</name>
</gene>
<reference evidence="2 3" key="1">
    <citation type="submission" date="2024-11" db="EMBL/GenBank/DDBJ databases">
        <title>Chromosome-level genome assembly of Eucalyptus globulus Labill. provides insights into its genome evolution.</title>
        <authorList>
            <person name="Li X."/>
        </authorList>
    </citation>
    <scope>NUCLEOTIDE SEQUENCE [LARGE SCALE GENOMIC DNA]</scope>
    <source>
        <strain evidence="2">CL2024</strain>
        <tissue evidence="2">Fresh tender leaves</tissue>
    </source>
</reference>
<protein>
    <recommendedName>
        <fullName evidence="1">TIR domain-containing protein</fullName>
    </recommendedName>
</protein>
<dbReference type="AlphaFoldDB" id="A0ABD3L3I1"/>
<dbReference type="InterPro" id="IPR002182">
    <property type="entry name" value="NB-ARC"/>
</dbReference>
<sequence length="261" mass="29641">DSESTSGTDDAYGEKFDVFLSFRGSDTRLNFTDHLYHSMVIAGLQVFLDSEELEDGKRINEVLKAVDESQIYIPIFSRNFATSSWCLREVAHMEECTSKSDGKKVIIPIFYDVKTDDVKLKTDLYKKAICKHKRNFFSFFGLKHKGKFDSHELARWERALIKVGGIKGRELEGKSHREEIDSIVEQVSRKFNKRHKSVTEHLVEDSAQVKAIMKLLDVRSDGVCFVGIHGIGGIGKTTLAKVLHNKLSFNFDGSSFLPDVR</sequence>
<dbReference type="SMART" id="SM00255">
    <property type="entry name" value="TIR"/>
    <property type="match status" value="1"/>
</dbReference>
<name>A0ABD3L3I1_EUCGL</name>
<keyword evidence="3" id="KW-1185">Reference proteome</keyword>
<proteinExistence type="predicted"/>
<feature type="non-terminal residue" evidence="2">
    <location>
        <position position="1"/>
    </location>
</feature>
<evidence type="ECO:0000313" key="2">
    <source>
        <dbReference type="EMBL" id="KAL3746470.1"/>
    </source>
</evidence>
<dbReference type="Gene3D" id="3.40.50.10140">
    <property type="entry name" value="Toll/interleukin-1 receptor homology (TIR) domain"/>
    <property type="match status" value="1"/>
</dbReference>
<feature type="domain" description="TIR" evidence="1">
    <location>
        <begin position="14"/>
        <end position="191"/>
    </location>
</feature>
<dbReference type="SUPFAM" id="SSF52540">
    <property type="entry name" value="P-loop containing nucleoside triphosphate hydrolases"/>
    <property type="match status" value="1"/>
</dbReference>